<dbReference type="InterPro" id="IPR052514">
    <property type="entry name" value="SAM-dependent_MTase"/>
</dbReference>
<evidence type="ECO:0000259" key="1">
    <source>
        <dbReference type="Pfam" id="PF05050"/>
    </source>
</evidence>
<dbReference type="Gene3D" id="3.40.50.150">
    <property type="entry name" value="Vaccinia Virus protein VP39"/>
    <property type="match status" value="1"/>
</dbReference>
<keyword evidence="2" id="KW-0489">Methyltransferase</keyword>
<dbReference type="PANTHER" id="PTHR34203">
    <property type="entry name" value="METHYLTRANSFERASE, FKBM FAMILY PROTEIN"/>
    <property type="match status" value="1"/>
</dbReference>
<dbReference type="InterPro" id="IPR029063">
    <property type="entry name" value="SAM-dependent_MTases_sf"/>
</dbReference>
<dbReference type="SUPFAM" id="SSF53335">
    <property type="entry name" value="S-adenosyl-L-methionine-dependent methyltransferases"/>
    <property type="match status" value="1"/>
</dbReference>
<gene>
    <name evidence="2" type="ORF">KPS_000827</name>
</gene>
<dbReference type="InterPro" id="IPR006342">
    <property type="entry name" value="FkbM_mtfrase"/>
</dbReference>
<keyword evidence="2" id="KW-0808">Transferase</keyword>
<dbReference type="GO" id="GO:0008168">
    <property type="term" value="F:methyltransferase activity"/>
    <property type="evidence" value="ECO:0007669"/>
    <property type="project" value="UniProtKB-KW"/>
</dbReference>
<feature type="domain" description="Methyltransferase FkbM" evidence="1">
    <location>
        <begin position="51"/>
        <end position="210"/>
    </location>
</feature>
<protein>
    <submittedName>
        <fullName evidence="2">FkbM family methyltransferase</fullName>
    </submittedName>
</protein>
<accession>A0ABY9R3F4</accession>
<evidence type="ECO:0000313" key="2">
    <source>
        <dbReference type="EMBL" id="WMW66264.1"/>
    </source>
</evidence>
<dbReference type="RefSeq" id="WP_309542168.1">
    <property type="nucleotide sequence ID" value="NZ_CP133659.1"/>
</dbReference>
<dbReference type="EMBL" id="CP133659">
    <property type="protein sequence ID" value="WMW66264.1"/>
    <property type="molecule type" value="Genomic_DNA"/>
</dbReference>
<sequence>MKSKLFRLANKLYEHCYPVYSPLYAAWKAFSDRRERELLRQYVRPGMTVVDVGANIGVYTRFFSRLVATSGRVYAFEPALLNFAHLQKNVGHFANVTLIHAAVGCCNGIIQLFVSEELNVDHRTFNSGDGRKAVDVPVVSLDEYFTAGHHVDLIKIDVQGYELSVLEGASRVLSENHDIKVLMEFWPYGLAKAAVSPQSVIELIKSFGFELWMTNGSGSVPFDGTGLDSNNINHYCNLIASKHAKPDVGVGI</sequence>
<dbReference type="NCBIfam" id="TIGR01444">
    <property type="entry name" value="fkbM_fam"/>
    <property type="match status" value="1"/>
</dbReference>
<organism evidence="2 3">
    <name type="scientific">Nitratidesulfovibrio liaohensis</name>
    <dbReference type="NCBI Taxonomy" id="2604158"/>
    <lineage>
        <taxon>Bacteria</taxon>
        <taxon>Pseudomonadati</taxon>
        <taxon>Thermodesulfobacteriota</taxon>
        <taxon>Desulfovibrionia</taxon>
        <taxon>Desulfovibrionales</taxon>
        <taxon>Desulfovibrionaceae</taxon>
        <taxon>Nitratidesulfovibrio</taxon>
    </lineage>
</organism>
<dbReference type="Pfam" id="PF05050">
    <property type="entry name" value="Methyltransf_21"/>
    <property type="match status" value="1"/>
</dbReference>
<name>A0ABY9R3F4_9BACT</name>
<keyword evidence="3" id="KW-1185">Reference proteome</keyword>
<proteinExistence type="predicted"/>
<reference evidence="2" key="1">
    <citation type="submission" date="2023-09" db="EMBL/GenBank/DDBJ databases">
        <authorList>
            <consortium name="CW5 consortium"/>
            <person name="Lu C.-W."/>
        </authorList>
    </citation>
    <scope>NUCLEOTIDE SEQUENCE</scope>
    <source>
        <strain evidence="2">KPS</strain>
    </source>
</reference>
<dbReference type="Proteomes" id="UP001180616">
    <property type="component" value="Chromosome"/>
</dbReference>
<dbReference type="GO" id="GO:0032259">
    <property type="term" value="P:methylation"/>
    <property type="evidence" value="ECO:0007669"/>
    <property type="project" value="UniProtKB-KW"/>
</dbReference>
<evidence type="ECO:0000313" key="3">
    <source>
        <dbReference type="Proteomes" id="UP001180616"/>
    </source>
</evidence>
<dbReference type="PANTHER" id="PTHR34203:SF15">
    <property type="entry name" value="SLL1173 PROTEIN"/>
    <property type="match status" value="1"/>
</dbReference>